<evidence type="ECO:0000313" key="2">
    <source>
        <dbReference type="Proteomes" id="UP000030475"/>
    </source>
</evidence>
<evidence type="ECO:0000313" key="1">
    <source>
        <dbReference type="EMBL" id="KGX16286.1"/>
    </source>
</evidence>
<gene>
    <name evidence="1" type="ORF">Y036_5058</name>
</gene>
<comment type="caution">
    <text evidence="1">The sequence shown here is derived from an EMBL/GenBank/DDBJ whole genome shotgun (WGS) entry which is preliminary data.</text>
</comment>
<accession>A0AA44M1S3</accession>
<proteinExistence type="predicted"/>
<dbReference type="EMBL" id="JQIM01000008">
    <property type="protein sequence ID" value="KGX16286.1"/>
    <property type="molecule type" value="Genomic_DNA"/>
</dbReference>
<name>A0AA44M1S3_BURPE</name>
<sequence length="64" mass="7070">MRQIHRAGEKLFVDFAEPTLPNTTERRAHVFIDAMGASSYTFACATPAKTMEDWLGGIARALTV</sequence>
<protein>
    <submittedName>
        <fullName evidence="1">Transposase</fullName>
    </submittedName>
</protein>
<reference evidence="1 2" key="1">
    <citation type="submission" date="2014-08" db="EMBL/GenBank/DDBJ databases">
        <authorList>
            <person name="Bunnell A."/>
            <person name="Chain P.S."/>
            <person name="Chertkov O."/>
            <person name="Currie B.J."/>
            <person name="Daligault H.E."/>
            <person name="Davenport K.W."/>
            <person name="Davis C."/>
            <person name="Gleasner C.D."/>
            <person name="Johnson S.L."/>
            <person name="Kaestli M."/>
            <person name="Koren S."/>
            <person name="Kunde Y.A."/>
            <person name="Mayo M."/>
            <person name="McMurry K.K."/>
            <person name="Price E.P."/>
            <person name="Reitenga K.G."/>
            <person name="Robison R."/>
            <person name="Rosovitz M.J."/>
            <person name="Sarovich D.S."/>
            <person name="Teshima H."/>
        </authorList>
    </citation>
    <scope>NUCLEOTIDE SEQUENCE [LARGE SCALE GENOMIC DNA]</scope>
    <source>
        <strain evidence="1 2">MSHR44</strain>
    </source>
</reference>
<dbReference type="Proteomes" id="UP000030475">
    <property type="component" value="Unassembled WGS sequence"/>
</dbReference>
<organism evidence="1 2">
    <name type="scientific">Burkholderia pseudomallei</name>
    <name type="common">Pseudomonas pseudomallei</name>
    <dbReference type="NCBI Taxonomy" id="28450"/>
    <lineage>
        <taxon>Bacteria</taxon>
        <taxon>Pseudomonadati</taxon>
        <taxon>Pseudomonadota</taxon>
        <taxon>Betaproteobacteria</taxon>
        <taxon>Burkholderiales</taxon>
        <taxon>Burkholderiaceae</taxon>
        <taxon>Burkholderia</taxon>
        <taxon>pseudomallei group</taxon>
    </lineage>
</organism>
<dbReference type="AlphaFoldDB" id="A0AA44M1S3"/>